<keyword evidence="6" id="KW-0869">Chloride channel</keyword>
<evidence type="ECO:0000256" key="4">
    <source>
        <dbReference type="ARBA" id="ARBA00023136"/>
    </source>
</evidence>
<dbReference type="Proteomes" id="UP001209878">
    <property type="component" value="Unassembled WGS sequence"/>
</dbReference>
<dbReference type="EMBL" id="JAODUO010000077">
    <property type="protein sequence ID" value="KAK2190514.1"/>
    <property type="molecule type" value="Genomic_DNA"/>
</dbReference>
<dbReference type="PANTHER" id="PTHR10736">
    <property type="entry name" value="BESTROPHIN"/>
    <property type="match status" value="1"/>
</dbReference>
<keyword evidence="3 6" id="KW-1133">Transmembrane helix</keyword>
<feature type="transmembrane region" description="Helical" evidence="6">
    <location>
        <begin position="20"/>
        <end position="40"/>
    </location>
</feature>
<evidence type="ECO:0000256" key="6">
    <source>
        <dbReference type="RuleBase" id="RU363126"/>
    </source>
</evidence>
<comment type="caution">
    <text evidence="8">The sequence shown here is derived from an EMBL/GenBank/DDBJ whole genome shotgun (WGS) entry which is preliminary data.</text>
</comment>
<accession>A0AAD9P943</accession>
<keyword evidence="2 6" id="KW-0812">Transmembrane</keyword>
<comment type="subcellular location">
    <subcellularLocation>
        <location evidence="6">Cell membrane</location>
        <topology evidence="6">Multi-pass membrane protein</topology>
    </subcellularLocation>
    <subcellularLocation>
        <location evidence="1">Membrane</location>
    </subcellularLocation>
</comment>
<reference evidence="8" key="1">
    <citation type="journal article" date="2023" name="Mol. Biol. Evol.">
        <title>Third-Generation Sequencing Reveals the Adaptive Role of the Epigenome in Three Deep-Sea Polychaetes.</title>
        <authorList>
            <person name="Perez M."/>
            <person name="Aroh O."/>
            <person name="Sun Y."/>
            <person name="Lan Y."/>
            <person name="Juniper S.K."/>
            <person name="Young C.R."/>
            <person name="Angers B."/>
            <person name="Qian P.Y."/>
        </authorList>
    </citation>
    <scope>NUCLEOTIDE SEQUENCE</scope>
    <source>
        <strain evidence="8">R07B-5</strain>
    </source>
</reference>
<protein>
    <recommendedName>
        <fullName evidence="6">Bestrophin homolog</fullName>
    </recommendedName>
</protein>
<organism evidence="8 9">
    <name type="scientific">Ridgeia piscesae</name>
    <name type="common">Tubeworm</name>
    <dbReference type="NCBI Taxonomy" id="27915"/>
    <lineage>
        <taxon>Eukaryota</taxon>
        <taxon>Metazoa</taxon>
        <taxon>Spiralia</taxon>
        <taxon>Lophotrochozoa</taxon>
        <taxon>Annelida</taxon>
        <taxon>Polychaeta</taxon>
        <taxon>Sedentaria</taxon>
        <taxon>Canalipalpata</taxon>
        <taxon>Sabellida</taxon>
        <taxon>Siboglinidae</taxon>
        <taxon>Ridgeia</taxon>
    </lineage>
</organism>
<dbReference type="GO" id="GO:0005886">
    <property type="term" value="C:plasma membrane"/>
    <property type="evidence" value="ECO:0007669"/>
    <property type="project" value="UniProtKB-SubCell"/>
</dbReference>
<dbReference type="GO" id="GO:0034707">
    <property type="term" value="C:chloride channel complex"/>
    <property type="evidence" value="ECO:0007669"/>
    <property type="project" value="UniProtKB-KW"/>
</dbReference>
<evidence type="ECO:0000256" key="3">
    <source>
        <dbReference type="ARBA" id="ARBA00022989"/>
    </source>
</evidence>
<evidence type="ECO:0000256" key="2">
    <source>
        <dbReference type="ARBA" id="ARBA00022692"/>
    </source>
</evidence>
<dbReference type="InterPro" id="IPR000615">
    <property type="entry name" value="Bestrophin"/>
</dbReference>
<gene>
    <name evidence="8" type="ORF">NP493_77g00012</name>
</gene>
<keyword evidence="4 6" id="KW-0472">Membrane</keyword>
<feature type="compositionally biased region" description="Polar residues" evidence="7">
    <location>
        <begin position="505"/>
        <end position="522"/>
    </location>
</feature>
<keyword evidence="6" id="KW-0868">Chloride</keyword>
<feature type="transmembrane region" description="Helical" evidence="6">
    <location>
        <begin position="175"/>
        <end position="199"/>
    </location>
</feature>
<dbReference type="GO" id="GO:0005254">
    <property type="term" value="F:chloride channel activity"/>
    <property type="evidence" value="ECO:0007669"/>
    <property type="project" value="UniProtKB-KW"/>
</dbReference>
<evidence type="ECO:0000256" key="7">
    <source>
        <dbReference type="SAM" id="MobiDB-lite"/>
    </source>
</evidence>
<name>A0AAD9P943_RIDPI</name>
<keyword evidence="6" id="KW-1003">Cell membrane</keyword>
<dbReference type="InterPro" id="IPR021134">
    <property type="entry name" value="Bestrophin-like"/>
</dbReference>
<keyword evidence="6" id="KW-0813">Transport</keyword>
<dbReference type="AlphaFoldDB" id="A0AAD9P943"/>
<sequence>MNSPRIFEVVARYCEAYNNLIPVAFVLGFYVAIVVERWNLQFNNVPWPDRLALFVTASVKGADDRGRLMRRTIMRYVCLSYVITMASISPPVKKRFPTFTHMTEAGFLLAGEERILIGIKTPHNKYFIPLVWATSVVARARKEGRIRDDFAVKTIIDEINTFRGMLGTLFSYDMISIPLVYTQVVTLAVYMFFLSCLMGRQFLKQGKVGDVYVPVFTILQFFFYMGWLKVAETLMNAFGEDDDDFDINQMIDRNLQVSYLIVDEMHADHPQLIKDQYWDSIEFDLPYTPDTEQYRLPPTIGSAHSSVNSLPRANRSAALREQQQMQQRKIIKRKSMISEVSVNTYSAGDRNHDLFTKPDFSKNTEHFQLPGIKPDYPVGYSPEGTLEARHHSYMDFSDVESDDEVQRAHSHSDMNQRHLTGPTLLPGNNNWHEEGRAPVHGCPVADPPDWTVQPCMLPPDNRAFMVAIADYTGRYTGNRVAVSAATTSLPRTASCAEMGRGQAIPFSQPQQPHRSVSFQQDNFKPPHV</sequence>
<keyword evidence="9" id="KW-1185">Reference proteome</keyword>
<dbReference type="PANTHER" id="PTHR10736:SF65">
    <property type="entry name" value="BESTROPHIN 1, ISOFORM C-RELATED"/>
    <property type="match status" value="1"/>
</dbReference>
<proteinExistence type="inferred from homology"/>
<feature type="transmembrane region" description="Helical" evidence="6">
    <location>
        <begin position="211"/>
        <end position="228"/>
    </location>
</feature>
<evidence type="ECO:0000313" key="9">
    <source>
        <dbReference type="Proteomes" id="UP001209878"/>
    </source>
</evidence>
<dbReference type="Pfam" id="PF01062">
    <property type="entry name" value="Bestrophin"/>
    <property type="match status" value="1"/>
</dbReference>
<evidence type="ECO:0000256" key="1">
    <source>
        <dbReference type="ARBA" id="ARBA00004370"/>
    </source>
</evidence>
<keyword evidence="6" id="KW-0407">Ion channel</keyword>
<feature type="region of interest" description="Disordered" evidence="7">
    <location>
        <begin position="503"/>
        <end position="528"/>
    </location>
</feature>
<evidence type="ECO:0000256" key="5">
    <source>
        <dbReference type="ARBA" id="ARBA00034769"/>
    </source>
</evidence>
<comment type="similarity">
    <text evidence="5 6">Belongs to the anion channel-forming bestrophin (TC 1.A.46) family. Calcium-sensitive chloride channel subfamily.</text>
</comment>
<evidence type="ECO:0000313" key="8">
    <source>
        <dbReference type="EMBL" id="KAK2190514.1"/>
    </source>
</evidence>
<keyword evidence="6" id="KW-0406">Ion transport</keyword>
<feature type="transmembrane region" description="Helical" evidence="6">
    <location>
        <begin position="73"/>
        <end position="92"/>
    </location>
</feature>
<comment type="function">
    <text evidence="6">Forms chloride channels.</text>
</comment>